<protein>
    <submittedName>
        <fullName evidence="2">Uncharacterized protein</fullName>
    </submittedName>
</protein>
<feature type="non-terminal residue" evidence="2">
    <location>
        <position position="1"/>
    </location>
</feature>
<sequence>ISNDVSSTSTANIPLVSSNNSTQSPFLTVHPLALPLGTRFQTESDDMKLHLSIRYGVKVTNLRYSMKSSIPKVVSARFVSEPTVPDQQSVPKSWTGLIRGISYLILVYS</sequence>
<proteinExistence type="predicted"/>
<accession>A0A564YDW6</accession>
<reference evidence="2 3" key="1">
    <citation type="submission" date="2019-07" db="EMBL/GenBank/DDBJ databases">
        <authorList>
            <person name="Jastrzebski P J."/>
            <person name="Paukszto L."/>
            <person name="Jastrzebski P J."/>
        </authorList>
    </citation>
    <scope>NUCLEOTIDE SEQUENCE [LARGE SCALE GENOMIC DNA]</scope>
    <source>
        <strain evidence="2 3">WMS-il1</strain>
    </source>
</reference>
<evidence type="ECO:0000313" key="2">
    <source>
        <dbReference type="EMBL" id="VUZ44783.1"/>
    </source>
</evidence>
<dbReference type="Proteomes" id="UP000321570">
    <property type="component" value="Unassembled WGS sequence"/>
</dbReference>
<feature type="region of interest" description="Disordered" evidence="1">
    <location>
        <begin position="1"/>
        <end position="23"/>
    </location>
</feature>
<evidence type="ECO:0000313" key="3">
    <source>
        <dbReference type="Proteomes" id="UP000321570"/>
    </source>
</evidence>
<organism evidence="2 3">
    <name type="scientific">Hymenolepis diminuta</name>
    <name type="common">Rat tapeworm</name>
    <dbReference type="NCBI Taxonomy" id="6216"/>
    <lineage>
        <taxon>Eukaryota</taxon>
        <taxon>Metazoa</taxon>
        <taxon>Spiralia</taxon>
        <taxon>Lophotrochozoa</taxon>
        <taxon>Platyhelminthes</taxon>
        <taxon>Cestoda</taxon>
        <taxon>Eucestoda</taxon>
        <taxon>Cyclophyllidea</taxon>
        <taxon>Hymenolepididae</taxon>
        <taxon>Hymenolepis</taxon>
    </lineage>
</organism>
<evidence type="ECO:0000256" key="1">
    <source>
        <dbReference type="SAM" id="MobiDB-lite"/>
    </source>
</evidence>
<dbReference type="EMBL" id="CABIJS010000144">
    <property type="protein sequence ID" value="VUZ44783.1"/>
    <property type="molecule type" value="Genomic_DNA"/>
</dbReference>
<name>A0A564YDW6_HYMDI</name>
<dbReference type="AlphaFoldDB" id="A0A564YDW6"/>
<keyword evidence="3" id="KW-1185">Reference proteome</keyword>
<gene>
    <name evidence="2" type="ORF">WMSIL1_LOCUS4928</name>
</gene>